<dbReference type="Proteomes" id="UP000663836">
    <property type="component" value="Unassembled WGS sequence"/>
</dbReference>
<gene>
    <name evidence="1" type="ORF">JBS370_LOCUS39682</name>
</gene>
<sequence length="43" mass="4830">MKKATHSVKIGSVRRVSIAAHPNEYEFTSEIEPNSNDQSTKNQ</sequence>
<proteinExistence type="predicted"/>
<feature type="non-terminal residue" evidence="1">
    <location>
        <position position="43"/>
    </location>
</feature>
<name>A0A820GKW1_9BILA</name>
<dbReference type="EMBL" id="CAJOBD010029423">
    <property type="protein sequence ID" value="CAF4278858.1"/>
    <property type="molecule type" value="Genomic_DNA"/>
</dbReference>
<evidence type="ECO:0000313" key="1">
    <source>
        <dbReference type="EMBL" id="CAF4278858.1"/>
    </source>
</evidence>
<comment type="caution">
    <text evidence="1">The sequence shown here is derived from an EMBL/GenBank/DDBJ whole genome shotgun (WGS) entry which is preliminary data.</text>
</comment>
<dbReference type="AlphaFoldDB" id="A0A820GKW1"/>
<organism evidence="1 2">
    <name type="scientific">Rotaria sordida</name>
    <dbReference type="NCBI Taxonomy" id="392033"/>
    <lineage>
        <taxon>Eukaryota</taxon>
        <taxon>Metazoa</taxon>
        <taxon>Spiralia</taxon>
        <taxon>Gnathifera</taxon>
        <taxon>Rotifera</taxon>
        <taxon>Eurotatoria</taxon>
        <taxon>Bdelloidea</taxon>
        <taxon>Philodinida</taxon>
        <taxon>Philodinidae</taxon>
        <taxon>Rotaria</taxon>
    </lineage>
</organism>
<reference evidence="1" key="1">
    <citation type="submission" date="2021-02" db="EMBL/GenBank/DDBJ databases">
        <authorList>
            <person name="Nowell W R."/>
        </authorList>
    </citation>
    <scope>NUCLEOTIDE SEQUENCE</scope>
</reference>
<accession>A0A820GKW1</accession>
<protein>
    <submittedName>
        <fullName evidence="1">Uncharacterized protein</fullName>
    </submittedName>
</protein>
<evidence type="ECO:0000313" key="2">
    <source>
        <dbReference type="Proteomes" id="UP000663836"/>
    </source>
</evidence>